<comment type="caution">
    <text evidence="1">The sequence shown here is derived from an EMBL/GenBank/DDBJ whole genome shotgun (WGS) entry which is preliminary data.</text>
</comment>
<sequence>MDDNHLKMHAESLALRQLLLQIAELVEQREAEDISTEGFFEAVRERCNIHRHLKIPQLQKIIDMLEKL</sequence>
<reference evidence="1" key="1">
    <citation type="journal article" date="2015" name="Nature">
        <title>Complex archaea that bridge the gap between prokaryotes and eukaryotes.</title>
        <authorList>
            <person name="Spang A."/>
            <person name="Saw J.H."/>
            <person name="Jorgensen S.L."/>
            <person name="Zaremba-Niedzwiedzka K."/>
            <person name="Martijn J."/>
            <person name="Lind A.E."/>
            <person name="van Eijk R."/>
            <person name="Schleper C."/>
            <person name="Guy L."/>
            <person name="Ettema T.J."/>
        </authorList>
    </citation>
    <scope>NUCLEOTIDE SEQUENCE</scope>
</reference>
<protein>
    <submittedName>
        <fullName evidence="1">Uncharacterized protein</fullName>
    </submittedName>
</protein>
<organism evidence="1">
    <name type="scientific">marine sediment metagenome</name>
    <dbReference type="NCBI Taxonomy" id="412755"/>
    <lineage>
        <taxon>unclassified sequences</taxon>
        <taxon>metagenomes</taxon>
        <taxon>ecological metagenomes</taxon>
    </lineage>
</organism>
<dbReference type="EMBL" id="LAZR01020650">
    <property type="protein sequence ID" value="KKL88139.1"/>
    <property type="molecule type" value="Genomic_DNA"/>
</dbReference>
<dbReference type="AlphaFoldDB" id="A0A0F9FNW3"/>
<evidence type="ECO:0000313" key="1">
    <source>
        <dbReference type="EMBL" id="KKL88139.1"/>
    </source>
</evidence>
<proteinExistence type="predicted"/>
<name>A0A0F9FNW3_9ZZZZ</name>
<accession>A0A0F9FNW3</accession>
<gene>
    <name evidence="1" type="ORF">LCGC14_1927680</name>
</gene>